<dbReference type="InterPro" id="IPR025857">
    <property type="entry name" value="MacB_PCD"/>
</dbReference>
<dbReference type="GO" id="GO:0005886">
    <property type="term" value="C:plasma membrane"/>
    <property type="evidence" value="ECO:0007669"/>
    <property type="project" value="UniProtKB-SubCell"/>
</dbReference>
<keyword evidence="2" id="KW-1003">Cell membrane</keyword>
<feature type="transmembrane region" description="Helical" evidence="6">
    <location>
        <begin position="336"/>
        <end position="369"/>
    </location>
</feature>
<evidence type="ECO:0000256" key="6">
    <source>
        <dbReference type="SAM" id="Phobius"/>
    </source>
</evidence>
<evidence type="ECO:0000259" key="7">
    <source>
        <dbReference type="Pfam" id="PF02687"/>
    </source>
</evidence>
<reference evidence="9" key="1">
    <citation type="submission" date="2015-10" db="EMBL/GenBank/DDBJ databases">
        <authorList>
            <person name="Gilbert D.G."/>
        </authorList>
    </citation>
    <scope>NUCLEOTIDE SEQUENCE</scope>
</reference>
<dbReference type="EMBL" id="CZQD01000040">
    <property type="protein sequence ID" value="CUS57401.1"/>
    <property type="molecule type" value="Genomic_DNA"/>
</dbReference>
<name>A0A160U1H4_9ZZZZ</name>
<keyword evidence="4 6" id="KW-1133">Transmembrane helix</keyword>
<sequence>MSAILSLAWQSLMNRKGSVLLTLLAVALSVALFLGVDKARTGAREGFGNTISGTELIVGAPTGSVNLLLYSVFRMGSATAEISWPTYQEIATRPDIDWAVPISLGDSHRGFRVMGTTPKYFDRYKFGRNQDLVIAQGEPFDDLFDAVIGADVARELGYSINSPMVLSHGLGQADFGSSHENRPFRVVGILAPTGTPVDQTVHVSLEAITAIHVGWETGAKNPLADSISEETVRSFDLTPKTVTAIYLGLKRKGTILTTRREINTNKGEPLMAIIPSQALTELWSVTAIAERALLAVSIFVIAVGVVSILTSILTSLNERRREMSILRAVGARPGHIFTLLVLEAGLVGLLGALLGILLIHGLLAVIGPLVSAHYGISLIGTGPSLNDLYTLLAVTGAALVAGAIPAWMAFRRSLADGLSLRL</sequence>
<evidence type="ECO:0000256" key="3">
    <source>
        <dbReference type="ARBA" id="ARBA00022692"/>
    </source>
</evidence>
<evidence type="ECO:0000256" key="5">
    <source>
        <dbReference type="ARBA" id="ARBA00023136"/>
    </source>
</evidence>
<dbReference type="InterPro" id="IPR051125">
    <property type="entry name" value="ABC-4/HrtB_transporter"/>
</dbReference>
<feature type="domain" description="ABC3 transporter permease C-terminal" evidence="7">
    <location>
        <begin position="295"/>
        <end position="413"/>
    </location>
</feature>
<dbReference type="PANTHER" id="PTHR43738">
    <property type="entry name" value="ABC TRANSPORTER, MEMBRANE PROTEIN"/>
    <property type="match status" value="1"/>
</dbReference>
<evidence type="ECO:0000256" key="2">
    <source>
        <dbReference type="ARBA" id="ARBA00022475"/>
    </source>
</evidence>
<organism evidence="9">
    <name type="scientific">hydrothermal vent metagenome</name>
    <dbReference type="NCBI Taxonomy" id="652676"/>
    <lineage>
        <taxon>unclassified sequences</taxon>
        <taxon>metagenomes</taxon>
        <taxon>ecological metagenomes</taxon>
    </lineage>
</organism>
<dbReference type="Pfam" id="PF12704">
    <property type="entry name" value="MacB_PCD"/>
    <property type="match status" value="1"/>
</dbReference>
<accession>A0A160U1H4</accession>
<evidence type="ECO:0000256" key="4">
    <source>
        <dbReference type="ARBA" id="ARBA00022989"/>
    </source>
</evidence>
<dbReference type="PANTHER" id="PTHR43738:SF2">
    <property type="entry name" value="ABC TRANSPORTER PERMEASE"/>
    <property type="match status" value="1"/>
</dbReference>
<feature type="domain" description="MacB-like periplasmic core" evidence="8">
    <location>
        <begin position="20"/>
        <end position="208"/>
    </location>
</feature>
<dbReference type="InterPro" id="IPR003838">
    <property type="entry name" value="ABC3_permease_C"/>
</dbReference>
<gene>
    <name evidence="9" type="ORF">MGWOODY_Hyp626</name>
</gene>
<keyword evidence="5 6" id="KW-0472">Membrane</keyword>
<proteinExistence type="predicted"/>
<comment type="subcellular location">
    <subcellularLocation>
        <location evidence="1">Cell membrane</location>
        <topology evidence="1">Multi-pass membrane protein</topology>
    </subcellularLocation>
</comment>
<keyword evidence="3 6" id="KW-0812">Transmembrane</keyword>
<dbReference type="AlphaFoldDB" id="A0A160U1H4"/>
<dbReference type="Pfam" id="PF02687">
    <property type="entry name" value="FtsX"/>
    <property type="match status" value="1"/>
</dbReference>
<protein>
    <submittedName>
        <fullName evidence="9">ABC-type antimicrobial peptide transport system,permease component</fullName>
    </submittedName>
</protein>
<feature type="transmembrane region" description="Helical" evidence="6">
    <location>
        <begin position="389"/>
        <end position="410"/>
    </location>
</feature>
<evidence type="ECO:0000313" key="9">
    <source>
        <dbReference type="EMBL" id="CUS57401.1"/>
    </source>
</evidence>
<feature type="transmembrane region" description="Helical" evidence="6">
    <location>
        <begin position="292"/>
        <end position="316"/>
    </location>
</feature>
<evidence type="ECO:0000256" key="1">
    <source>
        <dbReference type="ARBA" id="ARBA00004651"/>
    </source>
</evidence>
<evidence type="ECO:0000259" key="8">
    <source>
        <dbReference type="Pfam" id="PF12704"/>
    </source>
</evidence>